<organism evidence="2 3">
    <name type="scientific">Pedobacter changchengzhani</name>
    <dbReference type="NCBI Taxonomy" id="2529274"/>
    <lineage>
        <taxon>Bacteria</taxon>
        <taxon>Pseudomonadati</taxon>
        <taxon>Bacteroidota</taxon>
        <taxon>Sphingobacteriia</taxon>
        <taxon>Sphingobacteriales</taxon>
        <taxon>Sphingobacteriaceae</taxon>
        <taxon>Pedobacter</taxon>
    </lineage>
</organism>
<feature type="region of interest" description="Disordered" evidence="1">
    <location>
        <begin position="1"/>
        <end position="24"/>
    </location>
</feature>
<dbReference type="Proteomes" id="UP000295668">
    <property type="component" value="Unassembled WGS sequence"/>
</dbReference>
<dbReference type="RefSeq" id="WP_133261019.1">
    <property type="nucleotide sequence ID" value="NZ_SJCY01000001.1"/>
</dbReference>
<evidence type="ECO:0000313" key="2">
    <source>
        <dbReference type="EMBL" id="TDG37926.1"/>
    </source>
</evidence>
<accession>A0A4R5MQH0</accession>
<reference evidence="2 3" key="1">
    <citation type="submission" date="2019-02" db="EMBL/GenBank/DDBJ databases">
        <title>Pedobacter sp. nov., a novel speices isolated from soil of pinguins habitat in Antarcitica.</title>
        <authorList>
            <person name="He R.-H."/>
        </authorList>
    </citation>
    <scope>NUCLEOTIDE SEQUENCE [LARGE SCALE GENOMIC DNA]</scope>
    <source>
        <strain evidence="2 3">E01020</strain>
    </source>
</reference>
<dbReference type="EMBL" id="SJCY01000001">
    <property type="protein sequence ID" value="TDG37926.1"/>
    <property type="molecule type" value="Genomic_DNA"/>
</dbReference>
<comment type="caution">
    <text evidence="2">The sequence shown here is derived from an EMBL/GenBank/DDBJ whole genome shotgun (WGS) entry which is preliminary data.</text>
</comment>
<keyword evidence="3" id="KW-1185">Reference proteome</keyword>
<dbReference type="OrthoDB" id="880708at2"/>
<protein>
    <submittedName>
        <fullName evidence="2">Uncharacterized protein</fullName>
    </submittedName>
</protein>
<proteinExistence type="predicted"/>
<name>A0A4R5MQH0_9SPHI</name>
<sequence>MDREELLSATPEDSGEPQKKKESPLVSLEKDLEFYADAIKEVSIEIMVEGISKNPIFIAHQHEVSIGEVILNKEELGTDWTIQASTVEEFVEKGIISKEKREPFLRAYKKPENFMCVFVIVPEGANFIYYPYKND</sequence>
<dbReference type="AlphaFoldDB" id="A0A4R5MQH0"/>
<gene>
    <name evidence="2" type="ORF">EZJ43_02210</name>
</gene>
<evidence type="ECO:0000313" key="3">
    <source>
        <dbReference type="Proteomes" id="UP000295668"/>
    </source>
</evidence>
<evidence type="ECO:0000256" key="1">
    <source>
        <dbReference type="SAM" id="MobiDB-lite"/>
    </source>
</evidence>